<organism evidence="2 3">
    <name type="scientific">Mesomycoplasma hyorhinis SK76</name>
    <dbReference type="NCBI Taxonomy" id="1118964"/>
    <lineage>
        <taxon>Bacteria</taxon>
        <taxon>Bacillati</taxon>
        <taxon>Mycoplasmatota</taxon>
        <taxon>Mycoplasmoidales</taxon>
        <taxon>Metamycoplasmataceae</taxon>
        <taxon>Mesomycoplasma</taxon>
    </lineage>
</organism>
<name>A0AAI8AN65_MESHY</name>
<dbReference type="EMBL" id="CP003914">
    <property type="protein sequence ID" value="AFX74464.1"/>
    <property type="molecule type" value="Genomic_DNA"/>
</dbReference>
<evidence type="ECO:0000313" key="2">
    <source>
        <dbReference type="EMBL" id="AFX74464.1"/>
    </source>
</evidence>
<protein>
    <submittedName>
        <fullName evidence="2">ABC transporter xylose-binding lipoprotein</fullName>
    </submittedName>
</protein>
<keyword evidence="2" id="KW-0449">Lipoprotein</keyword>
<accession>A0AAI8AN65</accession>
<keyword evidence="1" id="KW-0732">Signal</keyword>
<evidence type="ECO:0000256" key="1">
    <source>
        <dbReference type="SAM" id="SignalP"/>
    </source>
</evidence>
<gene>
    <name evidence="2" type="ORF">MOS_552</name>
</gene>
<sequence length="456" mass="52971">MIKKKISRFKSFFLLFPLSTIPILSFISCQTQESVQDKEEQQFYQQHDLLLKEAKEKNQFQPLKPAIITVNKSDTSNPDFTTMLESAVKSTFSVIDDADKTSVYIKTFNLNDTNSNSEFESRDFSKLFNNLIEKGYNLFFFNSDVLLDRFVLWNVGDNRETLKEKNIKIVNFDSPRALQKIGNNDSLISLDFIPEDINWIAGYFAASYLAKEFPDPNSDKRQISVFNNYFNTHEINKTLGFLAGISYWNTHNPTLTSRVWQTRDQVVFLDKKDQENKVISTEEQIKNFLKEEKHKDSQILFVATDSLVPLVYKYADLNKQKIIVNHYKNKEFNPKNQKNLLTINEDLKNVIYRIIYDLYTKKSGTNDRLILDTDKNVTVFVSYKNKFYSFVENLNSSDKALFDSAIEKYNELTNGFPFAATRAILDTRQTATEDLPRSLKRLITTINEAKPAPNQN</sequence>
<evidence type="ECO:0000313" key="3">
    <source>
        <dbReference type="Proteomes" id="UP000009399"/>
    </source>
</evidence>
<reference evidence="2 3" key="1">
    <citation type="journal article" date="2013" name="Genome Announc.">
        <title>Complete Genome Sequence of Mycoplasma hyorhinis Strain SK76.</title>
        <authorList>
            <person name="Goodison S."/>
            <person name="Urquidi V."/>
            <person name="Kumar D."/>
            <person name="Reyes L."/>
            <person name="Rosser C.J."/>
        </authorList>
    </citation>
    <scope>NUCLEOTIDE SEQUENCE [LARGE SCALE GENOMIC DNA]</scope>
    <source>
        <strain evidence="2 3">SK76</strain>
    </source>
</reference>
<dbReference type="AlphaFoldDB" id="A0AAI8AN65"/>
<proteinExistence type="predicted"/>
<dbReference type="PROSITE" id="PS51257">
    <property type="entry name" value="PROKAR_LIPOPROTEIN"/>
    <property type="match status" value="1"/>
</dbReference>
<feature type="chain" id="PRO_5042523432" evidence="1">
    <location>
        <begin position="26"/>
        <end position="456"/>
    </location>
</feature>
<dbReference type="GeneID" id="93248651"/>
<dbReference type="Proteomes" id="UP000009399">
    <property type="component" value="Chromosome"/>
</dbReference>
<dbReference type="KEGG" id="mhs:MOS_552"/>
<feature type="signal peptide" evidence="1">
    <location>
        <begin position="1"/>
        <end position="25"/>
    </location>
</feature>
<dbReference type="RefSeq" id="WP_015084222.1">
    <property type="nucleotide sequence ID" value="NC_019552.1"/>
</dbReference>